<gene>
    <name evidence="9" type="ORF">GCM10010246_19350</name>
</gene>
<feature type="transmembrane region" description="Helical" evidence="6">
    <location>
        <begin position="125"/>
        <end position="154"/>
    </location>
</feature>
<keyword evidence="2 6" id="KW-0812">Transmembrane</keyword>
<feature type="transmembrane region" description="Helical" evidence="6">
    <location>
        <begin position="194"/>
        <end position="213"/>
    </location>
</feature>
<dbReference type="InterPro" id="IPR000412">
    <property type="entry name" value="ABC_2_transport"/>
</dbReference>
<dbReference type="Proteomes" id="UP001500253">
    <property type="component" value="Unassembled WGS sequence"/>
</dbReference>
<proteinExistence type="inferred from homology"/>
<dbReference type="RefSeq" id="WP_346174054.1">
    <property type="nucleotide sequence ID" value="NZ_BAAASD010000006.1"/>
</dbReference>
<dbReference type="InterPro" id="IPR051784">
    <property type="entry name" value="Nod_factor_ABC_transporter"/>
</dbReference>
<evidence type="ECO:0000313" key="10">
    <source>
        <dbReference type="Proteomes" id="UP001500253"/>
    </source>
</evidence>
<feature type="transmembrane region" description="Helical" evidence="6">
    <location>
        <begin position="45"/>
        <end position="63"/>
    </location>
</feature>
<keyword evidence="3 6" id="KW-1133">Transmembrane helix</keyword>
<keyword evidence="4 6" id="KW-0472">Membrane</keyword>
<evidence type="ECO:0000256" key="2">
    <source>
        <dbReference type="ARBA" id="ARBA00022692"/>
    </source>
</evidence>
<keyword evidence="10" id="KW-1185">Reference proteome</keyword>
<evidence type="ECO:0000259" key="8">
    <source>
        <dbReference type="PROSITE" id="PS51012"/>
    </source>
</evidence>
<evidence type="ECO:0000313" key="9">
    <source>
        <dbReference type="EMBL" id="GAA2335476.1"/>
    </source>
</evidence>
<dbReference type="Pfam" id="PF01061">
    <property type="entry name" value="ABC2_membrane"/>
    <property type="match status" value="1"/>
</dbReference>
<evidence type="ECO:0000256" key="3">
    <source>
        <dbReference type="ARBA" id="ARBA00022989"/>
    </source>
</evidence>
<feature type="domain" description="ABC transmembrane type-2" evidence="8">
    <location>
        <begin position="43"/>
        <end position="272"/>
    </location>
</feature>
<feature type="region of interest" description="Disordered" evidence="7">
    <location>
        <begin position="1"/>
        <end position="22"/>
    </location>
</feature>
<organism evidence="9 10">
    <name type="scientific">Streptomyces cuspidosporus</name>
    <dbReference type="NCBI Taxonomy" id="66882"/>
    <lineage>
        <taxon>Bacteria</taxon>
        <taxon>Bacillati</taxon>
        <taxon>Actinomycetota</taxon>
        <taxon>Actinomycetes</taxon>
        <taxon>Kitasatosporales</taxon>
        <taxon>Streptomycetaceae</taxon>
        <taxon>Streptomyces</taxon>
    </lineage>
</organism>
<dbReference type="PROSITE" id="PS51012">
    <property type="entry name" value="ABC_TM2"/>
    <property type="match status" value="1"/>
</dbReference>
<sequence length="276" mass="30069">MTADLAPPQPGATAPAPARPSPLRGDVAATMYREYLLLTRNRTNLLLAITPSAVYLLLFATSLSRLVGEVRYEGRPIGYPEFAVPALLLSSMLAAATTAGTSLFQERLGRMDVELWSYPLRRGSYVAGKLLVSTLLVLLQSLAALGVSLLVFTFRWPPSHWVAVLCGIAVASMAFNGLYLLLATFFQDFQRFSVTINVLAPTLLFASPSFYPAPQMAPVLRWLSWGNPVTYGIRCIRDGALFGFGAAWPWMLVLLGVAVVTCVLIGRSLMARAREI</sequence>
<evidence type="ECO:0000256" key="1">
    <source>
        <dbReference type="ARBA" id="ARBA00004141"/>
    </source>
</evidence>
<keyword evidence="5" id="KW-0046">Antibiotic resistance</keyword>
<keyword evidence="6" id="KW-0813">Transport</keyword>
<feature type="transmembrane region" description="Helical" evidence="6">
    <location>
        <begin position="83"/>
        <end position="104"/>
    </location>
</feature>
<name>A0ABN3FQJ7_9ACTN</name>
<dbReference type="PIRSF" id="PIRSF006648">
    <property type="entry name" value="DrrB"/>
    <property type="match status" value="1"/>
</dbReference>
<dbReference type="PANTHER" id="PTHR43229:SF3">
    <property type="entry name" value="ABC-TYPE MULTIDRUG TRANSPORT SYSTEM, PERMEASE COMPONENT"/>
    <property type="match status" value="1"/>
</dbReference>
<evidence type="ECO:0000256" key="4">
    <source>
        <dbReference type="ARBA" id="ARBA00023136"/>
    </source>
</evidence>
<dbReference type="InterPro" id="IPR013525">
    <property type="entry name" value="ABC2_TM"/>
</dbReference>
<comment type="caution">
    <text evidence="9">The sequence shown here is derived from an EMBL/GenBank/DDBJ whole genome shotgun (WGS) entry which is preliminary data.</text>
</comment>
<evidence type="ECO:0000256" key="5">
    <source>
        <dbReference type="ARBA" id="ARBA00023251"/>
    </source>
</evidence>
<dbReference type="PANTHER" id="PTHR43229">
    <property type="entry name" value="NODULATION PROTEIN J"/>
    <property type="match status" value="1"/>
</dbReference>
<feature type="transmembrane region" description="Helical" evidence="6">
    <location>
        <begin position="160"/>
        <end position="182"/>
    </location>
</feature>
<comment type="similarity">
    <text evidence="6">Belongs to the ABC-2 integral membrane protein family.</text>
</comment>
<dbReference type="EMBL" id="BAAASD010000006">
    <property type="protein sequence ID" value="GAA2335476.1"/>
    <property type="molecule type" value="Genomic_DNA"/>
</dbReference>
<evidence type="ECO:0000256" key="7">
    <source>
        <dbReference type="SAM" id="MobiDB-lite"/>
    </source>
</evidence>
<accession>A0ABN3FQJ7</accession>
<dbReference type="InterPro" id="IPR047817">
    <property type="entry name" value="ABC2_TM_bact-type"/>
</dbReference>
<reference evidence="9 10" key="1">
    <citation type="journal article" date="2019" name="Int. J. Syst. Evol. Microbiol.">
        <title>The Global Catalogue of Microorganisms (GCM) 10K type strain sequencing project: providing services to taxonomists for standard genome sequencing and annotation.</title>
        <authorList>
            <consortium name="The Broad Institute Genomics Platform"/>
            <consortium name="The Broad Institute Genome Sequencing Center for Infectious Disease"/>
            <person name="Wu L."/>
            <person name="Ma J."/>
        </authorList>
    </citation>
    <scope>NUCLEOTIDE SEQUENCE [LARGE SCALE GENOMIC DNA]</scope>
    <source>
        <strain evidence="9 10">JCM 4316</strain>
    </source>
</reference>
<feature type="transmembrane region" description="Helical" evidence="6">
    <location>
        <begin position="247"/>
        <end position="266"/>
    </location>
</feature>
<keyword evidence="6" id="KW-1003">Cell membrane</keyword>
<comment type="subcellular location">
    <subcellularLocation>
        <location evidence="6">Cell membrane</location>
        <topology evidence="6">Multi-pass membrane protein</topology>
    </subcellularLocation>
    <subcellularLocation>
        <location evidence="1">Membrane</location>
        <topology evidence="1">Multi-pass membrane protein</topology>
    </subcellularLocation>
</comment>
<protein>
    <recommendedName>
        <fullName evidence="6">Transport permease protein</fullName>
    </recommendedName>
</protein>
<evidence type="ECO:0000256" key="6">
    <source>
        <dbReference type="RuleBase" id="RU361157"/>
    </source>
</evidence>